<evidence type="ECO:0000313" key="2">
    <source>
        <dbReference type="EMBL" id="MFC3608940.1"/>
    </source>
</evidence>
<dbReference type="PROSITE" id="PS50405">
    <property type="entry name" value="GST_CTER"/>
    <property type="match status" value="1"/>
</dbReference>
<keyword evidence="3" id="KW-1185">Reference proteome</keyword>
<reference evidence="3" key="1">
    <citation type="journal article" date="2019" name="Int. J. Syst. Evol. Microbiol.">
        <title>The Global Catalogue of Microorganisms (GCM) 10K type strain sequencing project: providing services to taxonomists for standard genome sequencing and annotation.</title>
        <authorList>
            <consortium name="The Broad Institute Genomics Platform"/>
            <consortium name="The Broad Institute Genome Sequencing Center for Infectious Disease"/>
            <person name="Wu L."/>
            <person name="Ma J."/>
        </authorList>
    </citation>
    <scope>NUCLEOTIDE SEQUENCE [LARGE SCALE GENOMIC DNA]</scope>
    <source>
        <strain evidence="3">KCTC 42447</strain>
    </source>
</reference>
<dbReference type="PANTHER" id="PTHR44051">
    <property type="entry name" value="GLUTATHIONE S-TRANSFERASE-RELATED"/>
    <property type="match status" value="1"/>
</dbReference>
<dbReference type="RefSeq" id="WP_386366030.1">
    <property type="nucleotide sequence ID" value="NZ_JBHRXZ010000024.1"/>
</dbReference>
<evidence type="ECO:0000313" key="3">
    <source>
        <dbReference type="Proteomes" id="UP001595630"/>
    </source>
</evidence>
<protein>
    <submittedName>
        <fullName evidence="2">Glutathione S-transferase C-terminal domain-containing protein</fullName>
    </submittedName>
</protein>
<gene>
    <name evidence="2" type="ORF">ACFOMF_14240</name>
</gene>
<dbReference type="InterPro" id="IPR010987">
    <property type="entry name" value="Glutathione-S-Trfase_C-like"/>
</dbReference>
<dbReference type="SUPFAM" id="SSF47616">
    <property type="entry name" value="GST C-terminal domain-like"/>
    <property type="match status" value="1"/>
</dbReference>
<proteinExistence type="predicted"/>
<comment type="caution">
    <text evidence="2">The sequence shown here is derived from an EMBL/GenBank/DDBJ whole genome shotgun (WGS) entry which is preliminary data.</text>
</comment>
<sequence>MIDLHTAATPDGRKVSIALEAHVFHRYFPERIPVVTKRYQKEIRRQYEVLDTRLGQAQYLTGDYSIADIATWPWVALHAWAGVSLEGLDNLQRWIAAVGARPAGRRGRAIAPREAGHALSTGQAMLIR</sequence>
<dbReference type="Pfam" id="PF13410">
    <property type="entry name" value="GST_C_2"/>
    <property type="match status" value="1"/>
</dbReference>
<accession>A0ABV7T9A9</accession>
<dbReference type="Gene3D" id="1.20.1050.10">
    <property type="match status" value="1"/>
</dbReference>
<organism evidence="2 3">
    <name type="scientific">Stutzerimonas tarimensis</name>
    <dbReference type="NCBI Taxonomy" id="1507735"/>
    <lineage>
        <taxon>Bacteria</taxon>
        <taxon>Pseudomonadati</taxon>
        <taxon>Pseudomonadota</taxon>
        <taxon>Gammaproteobacteria</taxon>
        <taxon>Pseudomonadales</taxon>
        <taxon>Pseudomonadaceae</taxon>
        <taxon>Stutzerimonas</taxon>
    </lineage>
</organism>
<dbReference type="InterPro" id="IPR036282">
    <property type="entry name" value="Glutathione-S-Trfase_C_sf"/>
</dbReference>
<dbReference type="PANTHER" id="PTHR44051:SF22">
    <property type="entry name" value="DISULFIDE-BOND OXIDOREDUCTASE YGHU"/>
    <property type="match status" value="1"/>
</dbReference>
<dbReference type="Proteomes" id="UP001595630">
    <property type="component" value="Unassembled WGS sequence"/>
</dbReference>
<evidence type="ECO:0000259" key="1">
    <source>
        <dbReference type="PROSITE" id="PS50405"/>
    </source>
</evidence>
<name>A0ABV7T9A9_9GAMM</name>
<dbReference type="EMBL" id="JBHRXZ010000024">
    <property type="protein sequence ID" value="MFC3608940.1"/>
    <property type="molecule type" value="Genomic_DNA"/>
</dbReference>
<feature type="domain" description="GST C-terminal" evidence="1">
    <location>
        <begin position="1"/>
        <end position="118"/>
    </location>
</feature>